<protein>
    <recommendedName>
        <fullName evidence="4">Antitoxin</fullName>
    </recommendedName>
</protein>
<dbReference type="AlphaFoldDB" id="A0A0G1L333"/>
<gene>
    <name evidence="2" type="ORF">UW90_C0004G0018</name>
</gene>
<evidence type="ECO:0000256" key="1">
    <source>
        <dbReference type="ARBA" id="ARBA00009981"/>
    </source>
</evidence>
<accession>A0A0G1L333</accession>
<dbReference type="SUPFAM" id="SSF143120">
    <property type="entry name" value="YefM-like"/>
    <property type="match status" value="1"/>
</dbReference>
<comment type="similarity">
    <text evidence="1">Belongs to the phD/YefM antitoxin family.</text>
</comment>
<evidence type="ECO:0000313" key="2">
    <source>
        <dbReference type="EMBL" id="KKT90213.1"/>
    </source>
</evidence>
<dbReference type="Proteomes" id="UP000034368">
    <property type="component" value="Unassembled WGS sequence"/>
</dbReference>
<name>A0A0G1L333_9BACT</name>
<proteinExistence type="inferred from homology"/>
<sequence length="91" mass="10531">MNINELKQLLKDGKTNVLVLDNGEPVFVVVSYDQFKSMNMEKEIKVNHAPEIPRPEKQPLGEGELEILERINKDIQALKDELEKEEKMLDL</sequence>
<organism evidence="2 3">
    <name type="scientific">Candidatus Yanofskybacteria bacterium GW2011_GWB1_45_11</name>
    <dbReference type="NCBI Taxonomy" id="1619026"/>
    <lineage>
        <taxon>Bacteria</taxon>
        <taxon>Candidatus Yanofskyibacteriota</taxon>
    </lineage>
</organism>
<evidence type="ECO:0000313" key="3">
    <source>
        <dbReference type="Proteomes" id="UP000034368"/>
    </source>
</evidence>
<dbReference type="EMBL" id="LCKD01000004">
    <property type="protein sequence ID" value="KKT90213.1"/>
    <property type="molecule type" value="Genomic_DNA"/>
</dbReference>
<comment type="caution">
    <text evidence="2">The sequence shown here is derived from an EMBL/GenBank/DDBJ whole genome shotgun (WGS) entry which is preliminary data.</text>
</comment>
<evidence type="ECO:0008006" key="4">
    <source>
        <dbReference type="Google" id="ProtNLM"/>
    </source>
</evidence>
<reference evidence="2 3" key="1">
    <citation type="journal article" date="2015" name="Nature">
        <title>rRNA introns, odd ribosomes, and small enigmatic genomes across a large radiation of phyla.</title>
        <authorList>
            <person name="Brown C.T."/>
            <person name="Hug L.A."/>
            <person name="Thomas B.C."/>
            <person name="Sharon I."/>
            <person name="Castelle C.J."/>
            <person name="Singh A."/>
            <person name="Wilkins M.J."/>
            <person name="Williams K.H."/>
            <person name="Banfield J.F."/>
        </authorList>
    </citation>
    <scope>NUCLEOTIDE SEQUENCE [LARGE SCALE GENOMIC DNA]</scope>
</reference>
<dbReference type="NCBIfam" id="TIGR01552">
    <property type="entry name" value="phd_fam"/>
    <property type="match status" value="1"/>
</dbReference>
<dbReference type="InterPro" id="IPR036165">
    <property type="entry name" value="YefM-like_sf"/>
</dbReference>